<name>W4KEV6_HETIT</name>
<evidence type="ECO:0000313" key="2">
    <source>
        <dbReference type="EMBL" id="ETW84368.1"/>
    </source>
</evidence>
<gene>
    <name evidence="2" type="ORF">HETIRDRAFT_444187</name>
</gene>
<sequence length="224" mass="24372">MCIDETQSKSSAEMTSEGNAISDPKTPVEEQISRGYGTVVDVAACAEDKPELEVTRKIKMTRGDPPPDQEPSSARRFIELGGAVNTSADIWRVVRRSPLRAVAPCCSSDVNEVIHKLKFTGTDRDTQSPQQSSTIGTKRGYDSWTCVLGQDQDQFRQMAGAPRASSGVVYSWTLILRVVVHMCGIGADGKMEGTDACERGQRAGSLYNQWGRLEGGLVEAVEEK</sequence>
<dbReference type="AlphaFoldDB" id="W4KEV6"/>
<organism evidence="2 3">
    <name type="scientific">Heterobasidion irregulare (strain TC 32-1)</name>
    <dbReference type="NCBI Taxonomy" id="747525"/>
    <lineage>
        <taxon>Eukaryota</taxon>
        <taxon>Fungi</taxon>
        <taxon>Dikarya</taxon>
        <taxon>Basidiomycota</taxon>
        <taxon>Agaricomycotina</taxon>
        <taxon>Agaricomycetes</taxon>
        <taxon>Russulales</taxon>
        <taxon>Bondarzewiaceae</taxon>
        <taxon>Heterobasidion</taxon>
        <taxon>Heterobasidion annosum species complex</taxon>
    </lineage>
</organism>
<keyword evidence="3" id="KW-1185">Reference proteome</keyword>
<dbReference type="Proteomes" id="UP000030671">
    <property type="component" value="Unassembled WGS sequence"/>
</dbReference>
<dbReference type="InParanoid" id="W4KEV6"/>
<dbReference type="GeneID" id="20675568"/>
<reference evidence="2 3" key="1">
    <citation type="journal article" date="2012" name="New Phytol.">
        <title>Insight into trade-off between wood decay and parasitism from the genome of a fungal forest pathogen.</title>
        <authorList>
            <person name="Olson A."/>
            <person name="Aerts A."/>
            <person name="Asiegbu F."/>
            <person name="Belbahri L."/>
            <person name="Bouzid O."/>
            <person name="Broberg A."/>
            <person name="Canback B."/>
            <person name="Coutinho P.M."/>
            <person name="Cullen D."/>
            <person name="Dalman K."/>
            <person name="Deflorio G."/>
            <person name="van Diepen L.T."/>
            <person name="Dunand C."/>
            <person name="Duplessis S."/>
            <person name="Durling M."/>
            <person name="Gonthier P."/>
            <person name="Grimwood J."/>
            <person name="Fossdal C.G."/>
            <person name="Hansson D."/>
            <person name="Henrissat B."/>
            <person name="Hietala A."/>
            <person name="Himmelstrand K."/>
            <person name="Hoffmeister D."/>
            <person name="Hogberg N."/>
            <person name="James T.Y."/>
            <person name="Karlsson M."/>
            <person name="Kohler A."/>
            <person name="Kues U."/>
            <person name="Lee Y.H."/>
            <person name="Lin Y.C."/>
            <person name="Lind M."/>
            <person name="Lindquist E."/>
            <person name="Lombard V."/>
            <person name="Lucas S."/>
            <person name="Lunden K."/>
            <person name="Morin E."/>
            <person name="Murat C."/>
            <person name="Park J."/>
            <person name="Raffaello T."/>
            <person name="Rouze P."/>
            <person name="Salamov A."/>
            <person name="Schmutz J."/>
            <person name="Solheim H."/>
            <person name="Stahlberg J."/>
            <person name="Velez H."/>
            <person name="de Vries R.P."/>
            <person name="Wiebenga A."/>
            <person name="Woodward S."/>
            <person name="Yakovlev I."/>
            <person name="Garbelotto M."/>
            <person name="Martin F."/>
            <person name="Grigoriev I.V."/>
            <person name="Stenlid J."/>
        </authorList>
    </citation>
    <scope>NUCLEOTIDE SEQUENCE [LARGE SCALE GENOMIC DNA]</scope>
    <source>
        <strain evidence="2 3">TC 32-1</strain>
    </source>
</reference>
<feature type="region of interest" description="Disordered" evidence="1">
    <location>
        <begin position="1"/>
        <end position="28"/>
    </location>
</feature>
<dbReference type="KEGG" id="hir:HETIRDRAFT_444187"/>
<evidence type="ECO:0000256" key="1">
    <source>
        <dbReference type="SAM" id="MobiDB-lite"/>
    </source>
</evidence>
<feature type="non-terminal residue" evidence="2">
    <location>
        <position position="224"/>
    </location>
</feature>
<feature type="compositionally biased region" description="Polar residues" evidence="1">
    <location>
        <begin position="8"/>
        <end position="19"/>
    </location>
</feature>
<dbReference type="EMBL" id="KI925456">
    <property type="protein sequence ID" value="ETW84368.1"/>
    <property type="molecule type" value="Genomic_DNA"/>
</dbReference>
<dbReference type="RefSeq" id="XP_009544046.1">
    <property type="nucleotide sequence ID" value="XM_009545751.1"/>
</dbReference>
<evidence type="ECO:0000313" key="3">
    <source>
        <dbReference type="Proteomes" id="UP000030671"/>
    </source>
</evidence>
<proteinExistence type="predicted"/>
<accession>W4KEV6</accession>
<protein>
    <submittedName>
        <fullName evidence="2">Uncharacterized protein</fullName>
    </submittedName>
</protein>
<dbReference type="HOGENOM" id="CLU_1237587_0_0_1"/>